<keyword evidence="3" id="KW-1185">Reference proteome</keyword>
<evidence type="ECO:0000259" key="1">
    <source>
        <dbReference type="Pfam" id="PF09967"/>
    </source>
</evidence>
<name>A0ABV6KAY1_9BACI</name>
<accession>A0ABV6KAY1</accession>
<dbReference type="Proteomes" id="UP001589838">
    <property type="component" value="Unassembled WGS sequence"/>
</dbReference>
<dbReference type="EMBL" id="JBHLUX010000017">
    <property type="protein sequence ID" value="MFC0470195.1"/>
    <property type="molecule type" value="Genomic_DNA"/>
</dbReference>
<protein>
    <submittedName>
        <fullName evidence="2">VWA-like domain-containing protein</fullName>
    </submittedName>
</protein>
<feature type="domain" description="VWA-like" evidence="1">
    <location>
        <begin position="19"/>
        <end position="134"/>
    </location>
</feature>
<dbReference type="InterPro" id="IPR018698">
    <property type="entry name" value="VWA-like_dom"/>
</dbReference>
<dbReference type="Pfam" id="PF09967">
    <property type="entry name" value="DUF2201"/>
    <property type="match status" value="1"/>
</dbReference>
<comment type="caution">
    <text evidence="2">The sequence shown here is derived from an EMBL/GenBank/DDBJ whole genome shotgun (WGS) entry which is preliminary data.</text>
</comment>
<gene>
    <name evidence="2" type="ORF">ACFFHM_06560</name>
</gene>
<dbReference type="RefSeq" id="WP_335958896.1">
    <property type="nucleotide sequence ID" value="NZ_JAXBLX010000003.1"/>
</dbReference>
<sequence>MKWQKVLLNTLQRHQGKKIALAVDTSTNEVNSELIHNIVTLFGEINSETKLVQSDFKIRKISSIEEADITYFKHGKSSYTEVLEWGEEENIDILFYITDVTGYFYEELQVKYDVMWLVPNDFIPKVPFGKTLKIA</sequence>
<evidence type="ECO:0000313" key="3">
    <source>
        <dbReference type="Proteomes" id="UP001589838"/>
    </source>
</evidence>
<proteinExistence type="predicted"/>
<organism evidence="2 3">
    <name type="scientific">Halalkalibacter kiskunsagensis</name>
    <dbReference type="NCBI Taxonomy" id="1548599"/>
    <lineage>
        <taxon>Bacteria</taxon>
        <taxon>Bacillati</taxon>
        <taxon>Bacillota</taxon>
        <taxon>Bacilli</taxon>
        <taxon>Bacillales</taxon>
        <taxon>Bacillaceae</taxon>
        <taxon>Halalkalibacter</taxon>
    </lineage>
</organism>
<evidence type="ECO:0000313" key="2">
    <source>
        <dbReference type="EMBL" id="MFC0470195.1"/>
    </source>
</evidence>
<reference evidence="2 3" key="1">
    <citation type="submission" date="2024-09" db="EMBL/GenBank/DDBJ databases">
        <authorList>
            <person name="Sun Q."/>
            <person name="Mori K."/>
        </authorList>
    </citation>
    <scope>NUCLEOTIDE SEQUENCE [LARGE SCALE GENOMIC DNA]</scope>
    <source>
        <strain evidence="2 3">NCAIM B.02610</strain>
    </source>
</reference>